<evidence type="ECO:0000256" key="9">
    <source>
        <dbReference type="SAM" id="SignalP"/>
    </source>
</evidence>
<feature type="signal peptide" evidence="9">
    <location>
        <begin position="1"/>
        <end position="21"/>
    </location>
</feature>
<reference evidence="11 12" key="1">
    <citation type="journal article" date="2016" name="Nat. Commun.">
        <title>Ectomycorrhizal ecology is imprinted in the genome of the dominant symbiotic fungus Cenococcum geophilum.</title>
        <authorList>
            <consortium name="DOE Joint Genome Institute"/>
            <person name="Peter M."/>
            <person name="Kohler A."/>
            <person name="Ohm R.A."/>
            <person name="Kuo A."/>
            <person name="Krutzmann J."/>
            <person name="Morin E."/>
            <person name="Arend M."/>
            <person name="Barry K.W."/>
            <person name="Binder M."/>
            <person name="Choi C."/>
            <person name="Clum A."/>
            <person name="Copeland A."/>
            <person name="Grisel N."/>
            <person name="Haridas S."/>
            <person name="Kipfer T."/>
            <person name="LaButti K."/>
            <person name="Lindquist E."/>
            <person name="Lipzen A."/>
            <person name="Maire R."/>
            <person name="Meier B."/>
            <person name="Mihaltcheva S."/>
            <person name="Molinier V."/>
            <person name="Murat C."/>
            <person name="Poggeler S."/>
            <person name="Quandt C.A."/>
            <person name="Sperisen C."/>
            <person name="Tritt A."/>
            <person name="Tisserant E."/>
            <person name="Crous P.W."/>
            <person name="Henrissat B."/>
            <person name="Nehls U."/>
            <person name="Egli S."/>
            <person name="Spatafora J.W."/>
            <person name="Grigoriev I.V."/>
            <person name="Martin F.M."/>
        </authorList>
    </citation>
    <scope>NUCLEOTIDE SEQUENCE [LARGE SCALE GENOMIC DNA]</scope>
    <source>
        <strain evidence="11 12">CBS 207.34</strain>
    </source>
</reference>
<dbReference type="CDD" id="cd11377">
    <property type="entry name" value="Pro-peptidase_S53"/>
    <property type="match status" value="1"/>
</dbReference>
<organism evidence="11 12">
    <name type="scientific">Glonium stellatum</name>
    <dbReference type="NCBI Taxonomy" id="574774"/>
    <lineage>
        <taxon>Eukaryota</taxon>
        <taxon>Fungi</taxon>
        <taxon>Dikarya</taxon>
        <taxon>Ascomycota</taxon>
        <taxon>Pezizomycotina</taxon>
        <taxon>Dothideomycetes</taxon>
        <taxon>Pleosporomycetidae</taxon>
        <taxon>Gloniales</taxon>
        <taxon>Gloniaceae</taxon>
        <taxon>Glonium</taxon>
    </lineage>
</organism>
<dbReference type="InterPro" id="IPR015366">
    <property type="entry name" value="S53_propep"/>
</dbReference>
<dbReference type="GO" id="GO:0008240">
    <property type="term" value="F:tripeptidyl-peptidase activity"/>
    <property type="evidence" value="ECO:0007669"/>
    <property type="project" value="TreeGrafter"/>
</dbReference>
<dbReference type="InterPro" id="IPR030400">
    <property type="entry name" value="Sedolisin_dom"/>
</dbReference>
<protein>
    <submittedName>
        <fullName evidence="11">Subtilisin-like protein</fullName>
    </submittedName>
</protein>
<evidence type="ECO:0000256" key="8">
    <source>
        <dbReference type="PROSITE-ProRule" id="PRU01032"/>
    </source>
</evidence>
<dbReference type="SUPFAM" id="SSF52743">
    <property type="entry name" value="Subtilisin-like"/>
    <property type="match status" value="1"/>
</dbReference>
<evidence type="ECO:0000256" key="7">
    <source>
        <dbReference type="ARBA" id="ARBA00023145"/>
    </source>
</evidence>
<dbReference type="PANTHER" id="PTHR14218:SF19">
    <property type="entry name" value="SERINE PROTEASE AORO, PUTATIVE (AFU_ORTHOLOGUE AFUA_6G10250)-RELATED"/>
    <property type="match status" value="1"/>
</dbReference>
<keyword evidence="2 8" id="KW-0645">Protease</keyword>
<dbReference type="GO" id="GO:0004252">
    <property type="term" value="F:serine-type endopeptidase activity"/>
    <property type="evidence" value="ECO:0007669"/>
    <property type="project" value="UniProtKB-UniRule"/>
</dbReference>
<dbReference type="InterPro" id="IPR050819">
    <property type="entry name" value="Tripeptidyl-peptidase_I"/>
</dbReference>
<evidence type="ECO:0000259" key="10">
    <source>
        <dbReference type="PROSITE" id="PS51695"/>
    </source>
</evidence>
<dbReference type="PANTHER" id="PTHR14218">
    <property type="entry name" value="PROTEASE S8 TRIPEPTIDYL PEPTIDASE I CLN2"/>
    <property type="match status" value="1"/>
</dbReference>
<accession>A0A8E2JRE0</accession>
<feature type="binding site" evidence="8">
    <location>
        <position position="636"/>
    </location>
    <ligand>
        <name>Ca(2+)</name>
        <dbReference type="ChEBI" id="CHEBI:29108"/>
    </ligand>
</feature>
<keyword evidence="9" id="KW-0732">Signal</keyword>
<dbReference type="Pfam" id="PF09286">
    <property type="entry name" value="Pro-kuma_activ"/>
    <property type="match status" value="1"/>
</dbReference>
<dbReference type="Proteomes" id="UP000250140">
    <property type="component" value="Unassembled WGS sequence"/>
</dbReference>
<feature type="domain" description="Peptidase S53" evidence="10">
    <location>
        <begin position="228"/>
        <end position="676"/>
    </location>
</feature>
<feature type="chain" id="PRO_5034229592" evidence="9">
    <location>
        <begin position="22"/>
        <end position="677"/>
    </location>
</feature>
<keyword evidence="3 8" id="KW-0479">Metal-binding</keyword>
<dbReference type="EMBL" id="KV750016">
    <property type="protein sequence ID" value="OCL06647.1"/>
    <property type="molecule type" value="Genomic_DNA"/>
</dbReference>
<evidence type="ECO:0000256" key="6">
    <source>
        <dbReference type="ARBA" id="ARBA00022837"/>
    </source>
</evidence>
<keyword evidence="5 8" id="KW-0720">Serine protease</keyword>
<gene>
    <name evidence="11" type="ORF">AOQ84DRAFT_296599</name>
</gene>
<keyword evidence="12" id="KW-1185">Reference proteome</keyword>
<evidence type="ECO:0000256" key="3">
    <source>
        <dbReference type="ARBA" id="ARBA00022723"/>
    </source>
</evidence>
<comment type="cofactor">
    <cofactor evidence="8">
        <name>Ca(2+)</name>
        <dbReference type="ChEBI" id="CHEBI:29108"/>
    </cofactor>
    <text evidence="8">Binds 1 Ca(2+) ion per subunit.</text>
</comment>
<evidence type="ECO:0000313" key="12">
    <source>
        <dbReference type="Proteomes" id="UP000250140"/>
    </source>
</evidence>
<comment type="subcellular location">
    <subcellularLocation>
        <location evidence="1">Secreted</location>
        <location evidence="1">Extracellular space</location>
    </subcellularLocation>
</comment>
<keyword evidence="7" id="KW-0865">Zymogen</keyword>
<name>A0A8E2JRE0_9PEZI</name>
<dbReference type="CDD" id="cd04056">
    <property type="entry name" value="Peptidases_S53"/>
    <property type="match status" value="1"/>
</dbReference>
<dbReference type="SMART" id="SM00944">
    <property type="entry name" value="Pro-kuma_activ"/>
    <property type="match status" value="1"/>
</dbReference>
<evidence type="ECO:0000256" key="4">
    <source>
        <dbReference type="ARBA" id="ARBA00022801"/>
    </source>
</evidence>
<dbReference type="PROSITE" id="PS51695">
    <property type="entry name" value="SEDOLISIN"/>
    <property type="match status" value="1"/>
</dbReference>
<feature type="active site" description="Charge relay system" evidence="8">
    <location>
        <position position="311"/>
    </location>
</feature>
<dbReference type="GO" id="GO:0046872">
    <property type="term" value="F:metal ion binding"/>
    <property type="evidence" value="ECO:0007669"/>
    <property type="project" value="UniProtKB-UniRule"/>
</dbReference>
<sequence>MGWKARLLLLISCAATICARAVPETHVVHEKRNSIHSRWTKKFRVHPRATLPMRIGLSQRNLGNAHKYLLDVSDPDSPNYGKHWTSEQVIEVFRPATESVEAVREWLTEFGISAKRVTLSENKAWLAFNVSGQEAERLLHAEFYEYEDSVTGGKIPGCDAYHVPKKLQKHIDYISPGIKLLAPFTSGRSKKKRGTNGGGPVKLPKKYHRLSYPMKMPTTGNLSNCDSIITPDCIAALYQIPPNKINHPNPANTMGIYESEAQYYTQQDLNLFFANFTPNIPNGTHPALASIDGGPGPTNRLSDAGGEVSLDIQLAFPIVYPQSITIYQEDDAVYELNPNQTYTWGFNHLLDAVDGSYCNYSAYGETGDDPNLDPIYPDPAPGGYKGQVQCGVYKPPNVISISYGGQEVHVPWAYQKRQCNEYLKLGLQGVSVLFASGDAGVGNYPAPFSADGPTGCLGPQGTIFNPTWPNNCPWITNVGATKVYPGHTVFEPESAVYDPAGHPYAVDYSSGGGFSNIYSVPDYQKQAVQTYFGEHNPPYPYYSTIVNNTDLIGSLGADGGIYNRLGRGIPDVAANGDNIALYNAGQFQLSGGTSASTPIFASVVNRLNEERLSAGKSPIGFLNPVLYKNPEVLNDITNGTNPGCGTVGFSAVKGWDPVTGLGTPNYPKMLELFLKLP</sequence>
<dbReference type="SUPFAM" id="SSF54897">
    <property type="entry name" value="Protease propeptides/inhibitors"/>
    <property type="match status" value="1"/>
</dbReference>
<dbReference type="AlphaFoldDB" id="A0A8E2JRE0"/>
<evidence type="ECO:0000313" key="11">
    <source>
        <dbReference type="EMBL" id="OCL06647.1"/>
    </source>
</evidence>
<evidence type="ECO:0000256" key="5">
    <source>
        <dbReference type="ARBA" id="ARBA00022825"/>
    </source>
</evidence>
<feature type="binding site" evidence="8">
    <location>
        <position position="635"/>
    </location>
    <ligand>
        <name>Ca(2+)</name>
        <dbReference type="ChEBI" id="CHEBI:29108"/>
    </ligand>
</feature>
<feature type="binding site" evidence="8">
    <location>
        <position position="656"/>
    </location>
    <ligand>
        <name>Ca(2+)</name>
        <dbReference type="ChEBI" id="CHEBI:29108"/>
    </ligand>
</feature>
<dbReference type="Gene3D" id="3.40.50.200">
    <property type="entry name" value="Peptidase S8/S53 domain"/>
    <property type="match status" value="1"/>
</dbReference>
<dbReference type="OrthoDB" id="409122at2759"/>
<dbReference type="InterPro" id="IPR036852">
    <property type="entry name" value="Peptidase_S8/S53_dom_sf"/>
</dbReference>
<feature type="active site" description="Charge relay system" evidence="8">
    <location>
        <position position="594"/>
    </location>
</feature>
<keyword evidence="4 8" id="KW-0378">Hydrolase</keyword>
<feature type="active site" description="Charge relay system" evidence="8">
    <location>
        <position position="307"/>
    </location>
</feature>
<keyword evidence="6 8" id="KW-0106">Calcium</keyword>
<feature type="binding site" evidence="8">
    <location>
        <position position="654"/>
    </location>
    <ligand>
        <name>Ca(2+)</name>
        <dbReference type="ChEBI" id="CHEBI:29108"/>
    </ligand>
</feature>
<dbReference type="GO" id="GO:0006508">
    <property type="term" value="P:proteolysis"/>
    <property type="evidence" value="ECO:0007669"/>
    <property type="project" value="UniProtKB-KW"/>
</dbReference>
<dbReference type="GO" id="GO:0005576">
    <property type="term" value="C:extracellular region"/>
    <property type="evidence" value="ECO:0007669"/>
    <property type="project" value="UniProtKB-SubCell"/>
</dbReference>
<proteinExistence type="predicted"/>
<evidence type="ECO:0000256" key="1">
    <source>
        <dbReference type="ARBA" id="ARBA00004239"/>
    </source>
</evidence>
<evidence type="ECO:0000256" key="2">
    <source>
        <dbReference type="ARBA" id="ARBA00022670"/>
    </source>
</evidence>